<feature type="region of interest" description="Disordered" evidence="1">
    <location>
        <begin position="44"/>
        <end position="151"/>
    </location>
</feature>
<feature type="compositionally biased region" description="Basic and acidic residues" evidence="1">
    <location>
        <begin position="105"/>
        <end position="125"/>
    </location>
</feature>
<proteinExistence type="predicted"/>
<keyword evidence="3" id="KW-1185">Reference proteome</keyword>
<evidence type="ECO:0000313" key="2">
    <source>
        <dbReference type="EMBL" id="EJU06648.1"/>
    </source>
</evidence>
<dbReference type="EMBL" id="JH795855">
    <property type="protein sequence ID" value="EJU06648.1"/>
    <property type="molecule type" value="Genomic_DNA"/>
</dbReference>
<dbReference type="GeneID" id="63686690"/>
<dbReference type="AlphaFoldDB" id="M5GH55"/>
<organism evidence="2 3">
    <name type="scientific">Dacryopinax primogenitus (strain DJM 731)</name>
    <name type="common">Brown rot fungus</name>
    <dbReference type="NCBI Taxonomy" id="1858805"/>
    <lineage>
        <taxon>Eukaryota</taxon>
        <taxon>Fungi</taxon>
        <taxon>Dikarya</taxon>
        <taxon>Basidiomycota</taxon>
        <taxon>Agaricomycotina</taxon>
        <taxon>Dacrymycetes</taxon>
        <taxon>Dacrymycetales</taxon>
        <taxon>Dacrymycetaceae</taxon>
        <taxon>Dacryopinax</taxon>
    </lineage>
</organism>
<dbReference type="RefSeq" id="XP_040633542.1">
    <property type="nucleotide sequence ID" value="XM_040771628.1"/>
</dbReference>
<gene>
    <name evidence="2" type="ORF">DACRYDRAFT_19712</name>
</gene>
<dbReference type="HOGENOM" id="CLU_1735780_0_0_1"/>
<feature type="compositionally biased region" description="Low complexity" evidence="1">
    <location>
        <begin position="83"/>
        <end position="103"/>
    </location>
</feature>
<protein>
    <submittedName>
        <fullName evidence="2">Uncharacterized protein</fullName>
    </submittedName>
</protein>
<feature type="compositionally biased region" description="Polar residues" evidence="1">
    <location>
        <begin position="50"/>
        <end position="70"/>
    </location>
</feature>
<reference evidence="2 3" key="1">
    <citation type="journal article" date="2012" name="Science">
        <title>The Paleozoic origin of enzymatic lignin decomposition reconstructed from 31 fungal genomes.</title>
        <authorList>
            <person name="Floudas D."/>
            <person name="Binder M."/>
            <person name="Riley R."/>
            <person name="Barry K."/>
            <person name="Blanchette R.A."/>
            <person name="Henrissat B."/>
            <person name="Martinez A.T."/>
            <person name="Otillar R."/>
            <person name="Spatafora J.W."/>
            <person name="Yadav J.S."/>
            <person name="Aerts A."/>
            <person name="Benoit I."/>
            <person name="Boyd A."/>
            <person name="Carlson A."/>
            <person name="Copeland A."/>
            <person name="Coutinho P.M."/>
            <person name="de Vries R.P."/>
            <person name="Ferreira P."/>
            <person name="Findley K."/>
            <person name="Foster B."/>
            <person name="Gaskell J."/>
            <person name="Glotzer D."/>
            <person name="Gorecki P."/>
            <person name="Heitman J."/>
            <person name="Hesse C."/>
            <person name="Hori C."/>
            <person name="Igarashi K."/>
            <person name="Jurgens J.A."/>
            <person name="Kallen N."/>
            <person name="Kersten P."/>
            <person name="Kohler A."/>
            <person name="Kuees U."/>
            <person name="Kumar T.K.A."/>
            <person name="Kuo A."/>
            <person name="LaButti K."/>
            <person name="Larrondo L.F."/>
            <person name="Lindquist E."/>
            <person name="Ling A."/>
            <person name="Lombard V."/>
            <person name="Lucas S."/>
            <person name="Lundell T."/>
            <person name="Martin R."/>
            <person name="McLaughlin D.J."/>
            <person name="Morgenstern I."/>
            <person name="Morin E."/>
            <person name="Murat C."/>
            <person name="Nagy L.G."/>
            <person name="Nolan M."/>
            <person name="Ohm R.A."/>
            <person name="Patyshakuliyeva A."/>
            <person name="Rokas A."/>
            <person name="Ruiz-Duenas F.J."/>
            <person name="Sabat G."/>
            <person name="Salamov A."/>
            <person name="Samejima M."/>
            <person name="Schmutz J."/>
            <person name="Slot J.C."/>
            <person name="St John F."/>
            <person name="Stenlid J."/>
            <person name="Sun H."/>
            <person name="Sun S."/>
            <person name="Syed K."/>
            <person name="Tsang A."/>
            <person name="Wiebenga A."/>
            <person name="Young D."/>
            <person name="Pisabarro A."/>
            <person name="Eastwood D.C."/>
            <person name="Martin F."/>
            <person name="Cullen D."/>
            <person name="Grigoriev I.V."/>
            <person name="Hibbett D.S."/>
        </authorList>
    </citation>
    <scope>NUCLEOTIDE SEQUENCE [LARGE SCALE GENOMIC DNA]</scope>
    <source>
        <strain evidence="2 3">DJM-731 SS1</strain>
    </source>
</reference>
<evidence type="ECO:0000313" key="3">
    <source>
        <dbReference type="Proteomes" id="UP000030653"/>
    </source>
</evidence>
<dbReference type="Proteomes" id="UP000030653">
    <property type="component" value="Unassembled WGS sequence"/>
</dbReference>
<feature type="non-terminal residue" evidence="2">
    <location>
        <position position="151"/>
    </location>
</feature>
<sequence>MDAFKDLWDNAAPAAAAAQAAKSQSLNAAAAQASARSYNRPDTFALLSSAPGSRTLTPSLPAQRPTSAASVTRPASEPRNGDAFSNLMSFSSSAAASSNLSLSDRQAKMEAEKKERERQQHEEYKSQGAFWDKFGGDDLLQPTPVPAAPTM</sequence>
<evidence type="ECO:0000256" key="1">
    <source>
        <dbReference type="SAM" id="MobiDB-lite"/>
    </source>
</evidence>
<accession>M5GH55</accession>
<name>M5GH55_DACPD</name>